<organism evidence="2 3">
    <name type="scientific">[Candida] subhashii</name>
    <dbReference type="NCBI Taxonomy" id="561895"/>
    <lineage>
        <taxon>Eukaryota</taxon>
        <taxon>Fungi</taxon>
        <taxon>Dikarya</taxon>
        <taxon>Ascomycota</taxon>
        <taxon>Saccharomycotina</taxon>
        <taxon>Pichiomycetes</taxon>
        <taxon>Debaryomycetaceae</taxon>
        <taxon>Spathaspora</taxon>
    </lineage>
</organism>
<feature type="region of interest" description="Disordered" evidence="1">
    <location>
        <begin position="103"/>
        <end position="124"/>
    </location>
</feature>
<sequence>MNSTTLISSSSDDSQITPNSKTIKIHTKIRPFSTDRNFSKSITFADDHNQPTSIPFPPGTTTRNDNDDDIIDDDSEENQYQTKINELGRRSLKYLHDIGIIRSNNNNKLNGNSPESSQQEEPGARAISNKKVYNCNLNFELTQGDEIFNVRFQLIYRMNSISEEKLPPNLYISNEELINYLRDKIIMREKNLHGIESKINVLLKLCSVRCFINDLELDC</sequence>
<reference evidence="2 3" key="1">
    <citation type="journal article" date="2021" name="DNA Res.">
        <title>Genome analysis of Candida subhashii reveals its hybrid nature and dual mitochondrial genome conformations.</title>
        <authorList>
            <person name="Mixao V."/>
            <person name="Hegedusova E."/>
            <person name="Saus E."/>
            <person name="Pryszcz L.P."/>
            <person name="Cillingova A."/>
            <person name="Nosek J."/>
            <person name="Gabaldon T."/>
        </authorList>
    </citation>
    <scope>NUCLEOTIDE SEQUENCE [LARGE SCALE GENOMIC DNA]</scope>
    <source>
        <strain evidence="2 3">CBS 10753</strain>
    </source>
</reference>
<dbReference type="AlphaFoldDB" id="A0A8J5QGI2"/>
<accession>A0A8J5QGI2</accession>
<dbReference type="RefSeq" id="XP_049261821.1">
    <property type="nucleotide sequence ID" value="XM_049408859.1"/>
</dbReference>
<dbReference type="GeneID" id="73471656"/>
<feature type="region of interest" description="Disordered" evidence="1">
    <location>
        <begin position="42"/>
        <end position="76"/>
    </location>
</feature>
<proteinExistence type="predicted"/>
<name>A0A8J5QGI2_9ASCO</name>
<feature type="compositionally biased region" description="Acidic residues" evidence="1">
    <location>
        <begin position="66"/>
        <end position="76"/>
    </location>
</feature>
<feature type="region of interest" description="Disordered" evidence="1">
    <location>
        <begin position="1"/>
        <end position="21"/>
    </location>
</feature>
<evidence type="ECO:0000313" key="2">
    <source>
        <dbReference type="EMBL" id="KAG7661588.1"/>
    </source>
</evidence>
<protein>
    <submittedName>
        <fullName evidence="2">Uncharacterized protein</fullName>
    </submittedName>
</protein>
<dbReference type="EMBL" id="JAGSYN010000216">
    <property type="protein sequence ID" value="KAG7661588.1"/>
    <property type="molecule type" value="Genomic_DNA"/>
</dbReference>
<dbReference type="OrthoDB" id="4026095at2759"/>
<keyword evidence="3" id="KW-1185">Reference proteome</keyword>
<dbReference type="Proteomes" id="UP000694255">
    <property type="component" value="Unassembled WGS sequence"/>
</dbReference>
<comment type="caution">
    <text evidence="2">The sequence shown here is derived from an EMBL/GenBank/DDBJ whole genome shotgun (WGS) entry which is preliminary data.</text>
</comment>
<gene>
    <name evidence="2" type="ORF">J8A68_004856</name>
</gene>
<evidence type="ECO:0000313" key="3">
    <source>
        <dbReference type="Proteomes" id="UP000694255"/>
    </source>
</evidence>
<evidence type="ECO:0000256" key="1">
    <source>
        <dbReference type="SAM" id="MobiDB-lite"/>
    </source>
</evidence>